<dbReference type="CDD" id="cd05301">
    <property type="entry name" value="GDH"/>
    <property type="match status" value="1"/>
</dbReference>
<keyword evidence="2 3" id="KW-0560">Oxidoreductase</keyword>
<reference evidence="6 7" key="1">
    <citation type="submission" date="2020-01" db="EMBL/GenBank/DDBJ databases">
        <title>A novel Bacillus sp. from Pasinler.</title>
        <authorList>
            <person name="Adiguzel A."/>
            <person name="Ay H."/>
            <person name="Baltaci M.O."/>
        </authorList>
    </citation>
    <scope>NUCLEOTIDE SEQUENCE [LARGE SCALE GENOMIC DNA]</scope>
    <source>
        <strain evidence="6 7">P1</strain>
    </source>
</reference>
<dbReference type="PROSITE" id="PS00671">
    <property type="entry name" value="D_2_HYDROXYACID_DH_3"/>
    <property type="match status" value="1"/>
</dbReference>
<dbReference type="InterPro" id="IPR006139">
    <property type="entry name" value="D-isomer_2_OHA_DH_cat_dom"/>
</dbReference>
<dbReference type="InterPro" id="IPR036291">
    <property type="entry name" value="NAD(P)-bd_dom_sf"/>
</dbReference>
<dbReference type="Proteomes" id="UP000743899">
    <property type="component" value="Unassembled WGS sequence"/>
</dbReference>
<dbReference type="PANTHER" id="PTHR10996:SF283">
    <property type="entry name" value="GLYOXYLATE_HYDROXYPYRUVATE REDUCTASE B"/>
    <property type="match status" value="1"/>
</dbReference>
<evidence type="ECO:0000256" key="1">
    <source>
        <dbReference type="ARBA" id="ARBA00005854"/>
    </source>
</evidence>
<dbReference type="Gene3D" id="3.40.50.720">
    <property type="entry name" value="NAD(P)-binding Rossmann-like Domain"/>
    <property type="match status" value="2"/>
</dbReference>
<gene>
    <name evidence="6" type="ORF">GW534_09165</name>
</gene>
<dbReference type="EMBL" id="JAACYS010000038">
    <property type="protein sequence ID" value="NCU17899.1"/>
    <property type="molecule type" value="Genomic_DNA"/>
</dbReference>
<accession>A0ABX0A380</accession>
<proteinExistence type="inferred from homology"/>
<sequence length="331" mass="36904">MKRKVLVTRRPPEHVLAQLQNEFEVDFWDSEEEQIPRNTLLEKMNDVDGILCLITEEINEEVLDKGNRLKVISNLAVGYNNIDVQAASAKGIMVTNTPGVLTETTADLTFALLLATARRLVEASQVLREGKWKTWSPMFLTGMDVHSSTLGIIGLGEIGAAVARRAKGFGMNILYYNRSRKHAIEQELGVKYVEKEELLRKSDFVCILTPLTKETKNLITKKELNLMKKTAILINTSRGGIVNEQDLVEALENGEIWGAGLDVFEQEPVPVDHRLLKFPNVVTTPHIGSASINTRIKMWELAAKNLTAALKGEIPPNLVNKTELNIEATNP</sequence>
<protein>
    <submittedName>
        <fullName evidence="6">D-glycerate dehydrogenase</fullName>
    </submittedName>
</protein>
<dbReference type="RefSeq" id="WP_161920730.1">
    <property type="nucleotide sequence ID" value="NZ_JAACYS010000038.1"/>
</dbReference>
<keyword evidence="7" id="KW-1185">Reference proteome</keyword>
<dbReference type="PANTHER" id="PTHR10996">
    <property type="entry name" value="2-HYDROXYACID DEHYDROGENASE-RELATED"/>
    <property type="match status" value="1"/>
</dbReference>
<dbReference type="InterPro" id="IPR029753">
    <property type="entry name" value="D-isomer_DH_CS"/>
</dbReference>
<feature type="domain" description="D-isomer specific 2-hydroxyacid dehydrogenase NAD-binding" evidence="5">
    <location>
        <begin position="110"/>
        <end position="288"/>
    </location>
</feature>
<dbReference type="SUPFAM" id="SSF52283">
    <property type="entry name" value="Formate/glycerate dehydrogenase catalytic domain-like"/>
    <property type="match status" value="1"/>
</dbReference>
<feature type="domain" description="D-isomer specific 2-hydroxyacid dehydrogenase catalytic" evidence="4">
    <location>
        <begin position="5"/>
        <end position="320"/>
    </location>
</feature>
<comment type="similarity">
    <text evidence="1 3">Belongs to the D-isomer specific 2-hydroxyacid dehydrogenase family.</text>
</comment>
<evidence type="ECO:0000313" key="7">
    <source>
        <dbReference type="Proteomes" id="UP000743899"/>
    </source>
</evidence>
<name>A0ABX0A380_9BACI</name>
<evidence type="ECO:0000256" key="2">
    <source>
        <dbReference type="ARBA" id="ARBA00023002"/>
    </source>
</evidence>
<evidence type="ECO:0000313" key="6">
    <source>
        <dbReference type="EMBL" id="NCU17899.1"/>
    </source>
</evidence>
<dbReference type="InterPro" id="IPR006140">
    <property type="entry name" value="D-isomer_DH_NAD-bd"/>
</dbReference>
<comment type="caution">
    <text evidence="6">The sequence shown here is derived from an EMBL/GenBank/DDBJ whole genome shotgun (WGS) entry which is preliminary data.</text>
</comment>
<evidence type="ECO:0000256" key="3">
    <source>
        <dbReference type="RuleBase" id="RU003719"/>
    </source>
</evidence>
<dbReference type="Pfam" id="PF02826">
    <property type="entry name" value="2-Hacid_dh_C"/>
    <property type="match status" value="1"/>
</dbReference>
<evidence type="ECO:0000259" key="5">
    <source>
        <dbReference type="Pfam" id="PF02826"/>
    </source>
</evidence>
<organism evidence="6 7">
    <name type="scientific">Pallidibacillus pasinlerensis</name>
    <dbReference type="NCBI Taxonomy" id="2703818"/>
    <lineage>
        <taxon>Bacteria</taxon>
        <taxon>Bacillati</taxon>
        <taxon>Bacillota</taxon>
        <taxon>Bacilli</taxon>
        <taxon>Bacillales</taxon>
        <taxon>Bacillaceae</taxon>
        <taxon>Pallidibacillus</taxon>
    </lineage>
</organism>
<evidence type="ECO:0000259" key="4">
    <source>
        <dbReference type="Pfam" id="PF00389"/>
    </source>
</evidence>
<dbReference type="InterPro" id="IPR050223">
    <property type="entry name" value="D-isomer_2-hydroxyacid_DH"/>
</dbReference>
<dbReference type="SUPFAM" id="SSF51735">
    <property type="entry name" value="NAD(P)-binding Rossmann-fold domains"/>
    <property type="match status" value="1"/>
</dbReference>
<dbReference type="Pfam" id="PF00389">
    <property type="entry name" value="2-Hacid_dh"/>
    <property type="match status" value="1"/>
</dbReference>